<dbReference type="InterPro" id="IPR007005">
    <property type="entry name" value="XAP5"/>
</dbReference>
<dbReference type="PANTHER" id="PTHR12722">
    <property type="entry name" value="XAP-5 PROTEIN-RELATED"/>
    <property type="match status" value="1"/>
</dbReference>
<feature type="coiled-coil region" evidence="3">
    <location>
        <begin position="11"/>
        <end position="38"/>
    </location>
</feature>
<feature type="compositionally biased region" description="Acidic residues" evidence="4">
    <location>
        <begin position="158"/>
        <end position="174"/>
    </location>
</feature>
<dbReference type="GO" id="GO:0006325">
    <property type="term" value="P:chromatin organization"/>
    <property type="evidence" value="ECO:0007669"/>
    <property type="project" value="TreeGrafter"/>
</dbReference>
<sequence>MAIYKGAASEAGRAMQLIKKREKELEEAELRRKKIENDLKISAIGSKFATHYDAVEQQLKVRMTGKVLCVDFSCFLTRACIRGLRVYGCIVLRFFQSSTIGLVTLEEMKAKQENIVQARERQIAKKEEELRKQQRRIEKAKEREKNRQKAQIQALSFDPEEDQDEEEDDDDDDDKPSSPKKIRSLGKDPAVDTSFLPDKNREEEENVLREQLRQEWVIKQEEVKKEEIEITFSYWDGSGHRNSVKMKKGQTMYQFLQKALEMLRKQFPELRTVSADQLMYVKEDLIIPHHYSFYDFIVTKARGKSGPLFAFDVHDDIRLVNDASVEKEESHAGKVLTRSWYEKNKHIFPASRWEPYDPHKNYDKYTISDGRGKKAKS</sequence>
<reference evidence="6" key="1">
    <citation type="submission" date="2020-11" db="EMBL/GenBank/DDBJ databases">
        <authorList>
            <person name="Tran Van P."/>
        </authorList>
    </citation>
    <scope>NUCLEOTIDE SEQUENCE</scope>
</reference>
<organism evidence="6">
    <name type="scientific">Notodromas monacha</name>
    <dbReference type="NCBI Taxonomy" id="399045"/>
    <lineage>
        <taxon>Eukaryota</taxon>
        <taxon>Metazoa</taxon>
        <taxon>Ecdysozoa</taxon>
        <taxon>Arthropoda</taxon>
        <taxon>Crustacea</taxon>
        <taxon>Oligostraca</taxon>
        <taxon>Ostracoda</taxon>
        <taxon>Podocopa</taxon>
        <taxon>Podocopida</taxon>
        <taxon>Cypridocopina</taxon>
        <taxon>Cypridoidea</taxon>
        <taxon>Cyprididae</taxon>
        <taxon>Notodromas</taxon>
    </lineage>
</organism>
<comment type="similarity">
    <text evidence="1">Belongs to the FAM50 family.</text>
</comment>
<feature type="compositionally biased region" description="Basic and acidic residues" evidence="4">
    <location>
        <begin position="134"/>
        <end position="147"/>
    </location>
</feature>
<dbReference type="InterPro" id="IPR048337">
    <property type="entry name" value="FAM50A/XAP5_C"/>
</dbReference>
<dbReference type="EMBL" id="OA883266">
    <property type="protein sequence ID" value="CAD7278430.1"/>
    <property type="molecule type" value="Genomic_DNA"/>
</dbReference>
<dbReference type="PANTHER" id="PTHR12722:SF0">
    <property type="entry name" value="PROTEIN FAM50A"/>
    <property type="match status" value="1"/>
</dbReference>
<accession>A0A7R9BN72</accession>
<evidence type="ECO:0000313" key="6">
    <source>
        <dbReference type="EMBL" id="CAD7278430.1"/>
    </source>
</evidence>
<evidence type="ECO:0000256" key="2">
    <source>
        <dbReference type="ARBA" id="ARBA00016617"/>
    </source>
</evidence>
<protein>
    <recommendedName>
        <fullName evidence="2">Protein FAM50 homolog</fullName>
    </recommendedName>
</protein>
<dbReference type="Pfam" id="PF04921">
    <property type="entry name" value="XAP5"/>
    <property type="match status" value="1"/>
</dbReference>
<dbReference type="Proteomes" id="UP000678499">
    <property type="component" value="Unassembled WGS sequence"/>
</dbReference>
<keyword evidence="7" id="KW-1185">Reference proteome</keyword>
<gene>
    <name evidence="6" type="ORF">NMOB1V02_LOCUS6134</name>
</gene>
<dbReference type="OrthoDB" id="1562195at2759"/>
<proteinExistence type="inferred from homology"/>
<evidence type="ECO:0000313" key="7">
    <source>
        <dbReference type="Proteomes" id="UP000678499"/>
    </source>
</evidence>
<evidence type="ECO:0000259" key="5">
    <source>
        <dbReference type="Pfam" id="PF04921"/>
    </source>
</evidence>
<dbReference type="GO" id="GO:0005634">
    <property type="term" value="C:nucleus"/>
    <property type="evidence" value="ECO:0007669"/>
    <property type="project" value="InterPro"/>
</dbReference>
<feature type="domain" description="FAM50A/XAP5 C-terminal" evidence="5">
    <location>
        <begin position="226"/>
        <end position="366"/>
    </location>
</feature>
<dbReference type="AlphaFoldDB" id="A0A7R9BN72"/>
<keyword evidence="3" id="KW-0175">Coiled coil</keyword>
<evidence type="ECO:0000256" key="3">
    <source>
        <dbReference type="SAM" id="Coils"/>
    </source>
</evidence>
<evidence type="ECO:0000256" key="4">
    <source>
        <dbReference type="SAM" id="MobiDB-lite"/>
    </source>
</evidence>
<feature type="region of interest" description="Disordered" evidence="4">
    <location>
        <begin position="134"/>
        <end position="206"/>
    </location>
</feature>
<evidence type="ECO:0000256" key="1">
    <source>
        <dbReference type="ARBA" id="ARBA00009980"/>
    </source>
</evidence>
<name>A0A7R9BN72_9CRUS</name>
<dbReference type="EMBL" id="CAJPEX010001229">
    <property type="protein sequence ID" value="CAG0918582.1"/>
    <property type="molecule type" value="Genomic_DNA"/>
</dbReference>